<feature type="coiled-coil region" evidence="1">
    <location>
        <begin position="76"/>
        <end position="124"/>
    </location>
</feature>
<sequence>MKKSKKDVQIEAVKAIFSGDLLLEDAMKKYGVKDKRTIVSWMKAFSPLFRDNEYSRNTISEETAQAPAVNEYIVKENQLLKRVIILQDQLRELEEKNAQIQAHRNLLMDKVARLELKLQAREKREATPDA</sequence>
<organism evidence="2 3">
    <name type="scientific">Sphingobacterium chuzhouense</name>
    <dbReference type="NCBI Taxonomy" id="1742264"/>
    <lineage>
        <taxon>Bacteria</taxon>
        <taxon>Pseudomonadati</taxon>
        <taxon>Bacteroidota</taxon>
        <taxon>Sphingobacteriia</taxon>
        <taxon>Sphingobacteriales</taxon>
        <taxon>Sphingobacteriaceae</taxon>
        <taxon>Sphingobacterium</taxon>
    </lineage>
</organism>
<dbReference type="RefSeq" id="WP_190315535.1">
    <property type="nucleotide sequence ID" value="NZ_JACNYL010000006.1"/>
</dbReference>
<reference evidence="2 3" key="1">
    <citation type="submission" date="2020-08" db="EMBL/GenBank/DDBJ databases">
        <title>Sphingobacterium sp. DN00404 isolated from aquaculture water.</title>
        <authorList>
            <person name="Zhang M."/>
        </authorList>
    </citation>
    <scope>NUCLEOTIDE SEQUENCE [LARGE SCALE GENOMIC DNA]</scope>
    <source>
        <strain evidence="2 3">KCTC 42746</strain>
    </source>
</reference>
<dbReference type="Proteomes" id="UP000651112">
    <property type="component" value="Unassembled WGS sequence"/>
</dbReference>
<accession>A0ABR7XXG4</accession>
<evidence type="ECO:0000313" key="3">
    <source>
        <dbReference type="Proteomes" id="UP000651112"/>
    </source>
</evidence>
<gene>
    <name evidence="2" type="ORF">H8B21_19530</name>
</gene>
<keyword evidence="3" id="KW-1185">Reference proteome</keyword>
<evidence type="ECO:0008006" key="4">
    <source>
        <dbReference type="Google" id="ProtNLM"/>
    </source>
</evidence>
<keyword evidence="1" id="KW-0175">Coiled coil</keyword>
<name>A0ABR7XXG4_9SPHI</name>
<protein>
    <recommendedName>
        <fullName evidence="4">Transposase</fullName>
    </recommendedName>
</protein>
<proteinExistence type="predicted"/>
<evidence type="ECO:0000313" key="2">
    <source>
        <dbReference type="EMBL" id="MBD1423759.1"/>
    </source>
</evidence>
<comment type="caution">
    <text evidence="2">The sequence shown here is derived from an EMBL/GenBank/DDBJ whole genome shotgun (WGS) entry which is preliminary data.</text>
</comment>
<evidence type="ECO:0000256" key="1">
    <source>
        <dbReference type="SAM" id="Coils"/>
    </source>
</evidence>
<dbReference type="EMBL" id="JACNYL010000006">
    <property type="protein sequence ID" value="MBD1423759.1"/>
    <property type="molecule type" value="Genomic_DNA"/>
</dbReference>